<sequence>MPAVTRLRSMTPKEAFTVAEMHIEPGFAVERDTLRETAFGFYFHVTTKDYLRTGDLVDLPVGSCGVLVDRLTGDVHDLGSAFGLEYWLEAYDRGLHLPMDVVVLSVSDRQRAASALMRLQMSYIIPEVAYGETWTIPKHYNQKDFIRSFDSLPARFGAQRLIFRMHDLDAIDENPDVNIELELHKGG</sequence>
<comment type="caution">
    <text evidence="1">The sequence shown here is derived from an EMBL/GenBank/DDBJ whole genome shotgun (WGS) entry which is preliminary data.</text>
</comment>
<organism evidence="1 2">
    <name type="scientific">Novipirellula caenicola</name>
    <dbReference type="NCBI Taxonomy" id="1536901"/>
    <lineage>
        <taxon>Bacteria</taxon>
        <taxon>Pseudomonadati</taxon>
        <taxon>Planctomycetota</taxon>
        <taxon>Planctomycetia</taxon>
        <taxon>Pirellulales</taxon>
        <taxon>Pirellulaceae</taxon>
        <taxon>Novipirellula</taxon>
    </lineage>
</organism>
<reference evidence="1 2" key="1">
    <citation type="submission" date="2024-02" db="EMBL/GenBank/DDBJ databases">
        <title>Rhodopirellula caenicola NBRC 110016.</title>
        <authorList>
            <person name="Ichikawa N."/>
            <person name="Katano-Makiyama Y."/>
            <person name="Hidaka K."/>
        </authorList>
    </citation>
    <scope>NUCLEOTIDE SEQUENCE [LARGE SCALE GENOMIC DNA]</scope>
    <source>
        <strain evidence="1 2">NBRC 110016</strain>
    </source>
</reference>
<dbReference type="EMBL" id="BAABRO010000042">
    <property type="protein sequence ID" value="GAA5511186.1"/>
    <property type="molecule type" value="Genomic_DNA"/>
</dbReference>
<keyword evidence="2" id="KW-1185">Reference proteome</keyword>
<accession>A0ABP9W1C7</accession>
<protein>
    <submittedName>
        <fullName evidence="1">Uncharacterized protein</fullName>
    </submittedName>
</protein>
<proteinExistence type="predicted"/>
<evidence type="ECO:0000313" key="1">
    <source>
        <dbReference type="EMBL" id="GAA5511186.1"/>
    </source>
</evidence>
<name>A0ABP9W1C7_9BACT</name>
<gene>
    <name evidence="1" type="ORF">Rcae01_06702</name>
</gene>
<evidence type="ECO:0000313" key="2">
    <source>
        <dbReference type="Proteomes" id="UP001416858"/>
    </source>
</evidence>
<dbReference type="Proteomes" id="UP001416858">
    <property type="component" value="Unassembled WGS sequence"/>
</dbReference>